<keyword evidence="13" id="KW-1185">Reference proteome</keyword>
<dbReference type="GO" id="GO:0046872">
    <property type="term" value="F:metal ion binding"/>
    <property type="evidence" value="ECO:0007669"/>
    <property type="project" value="UniProtKB-KW"/>
</dbReference>
<evidence type="ECO:0000256" key="8">
    <source>
        <dbReference type="ARBA" id="ARBA00046314"/>
    </source>
</evidence>
<evidence type="ECO:0000256" key="3">
    <source>
        <dbReference type="ARBA" id="ARBA00022723"/>
    </source>
</evidence>
<keyword evidence="3" id="KW-0479">Metal-binding</keyword>
<dbReference type="InterPro" id="IPR003451">
    <property type="entry name" value="LytB/IspH"/>
</dbReference>
<evidence type="ECO:0000256" key="2">
    <source>
        <dbReference type="ARBA" id="ARBA00022485"/>
    </source>
</evidence>
<gene>
    <name evidence="12" type="ORF">E3N88_34994</name>
</gene>
<protein>
    <recommendedName>
        <fullName evidence="10">4-hydroxy-3-methylbut-2-enyl diphosphate reductase</fullName>
        <ecNumber evidence="10">1.17.7.4</ecNumber>
    </recommendedName>
</protein>
<dbReference type="OrthoDB" id="1742387at2759"/>
<dbReference type="EMBL" id="SZYD01000017">
    <property type="protein sequence ID" value="KAD3067114.1"/>
    <property type="molecule type" value="Genomic_DNA"/>
</dbReference>
<evidence type="ECO:0000256" key="10">
    <source>
        <dbReference type="ARBA" id="ARBA00047177"/>
    </source>
</evidence>
<name>A0A5N6LZQ6_9ASTR</name>
<proteinExistence type="inferred from homology"/>
<keyword evidence="5" id="KW-0408">Iron</keyword>
<evidence type="ECO:0000313" key="13">
    <source>
        <dbReference type="Proteomes" id="UP000326396"/>
    </source>
</evidence>
<evidence type="ECO:0000256" key="7">
    <source>
        <dbReference type="ARBA" id="ARBA00046313"/>
    </source>
</evidence>
<comment type="caution">
    <text evidence="12">The sequence shown here is derived from an EMBL/GenBank/DDBJ whole genome shotgun (WGS) entry which is preliminary data.</text>
</comment>
<organism evidence="12 13">
    <name type="scientific">Mikania micrantha</name>
    <name type="common">bitter vine</name>
    <dbReference type="NCBI Taxonomy" id="192012"/>
    <lineage>
        <taxon>Eukaryota</taxon>
        <taxon>Viridiplantae</taxon>
        <taxon>Streptophyta</taxon>
        <taxon>Embryophyta</taxon>
        <taxon>Tracheophyta</taxon>
        <taxon>Spermatophyta</taxon>
        <taxon>Magnoliopsida</taxon>
        <taxon>eudicotyledons</taxon>
        <taxon>Gunneridae</taxon>
        <taxon>Pentapetalae</taxon>
        <taxon>asterids</taxon>
        <taxon>campanulids</taxon>
        <taxon>Asterales</taxon>
        <taxon>Asteraceae</taxon>
        <taxon>Asteroideae</taxon>
        <taxon>Heliantheae alliance</taxon>
        <taxon>Eupatorieae</taxon>
        <taxon>Mikania</taxon>
    </lineage>
</organism>
<dbReference type="PANTHER" id="PTHR31619">
    <property type="entry name" value="4-HYDROXY-3-METHYLBUT-2-ENYL DIPHOSPHATE REDUCTASE, CHLOROPLASTIC"/>
    <property type="match status" value="1"/>
</dbReference>
<reference evidence="12 13" key="1">
    <citation type="submission" date="2019-05" db="EMBL/GenBank/DDBJ databases">
        <title>Mikania micrantha, genome provides insights into the molecular mechanism of rapid growth.</title>
        <authorList>
            <person name="Liu B."/>
        </authorList>
    </citation>
    <scope>NUCLEOTIDE SEQUENCE [LARGE SCALE GENOMIC DNA]</scope>
    <source>
        <strain evidence="12">NLD-2019</strain>
        <tissue evidence="12">Leaf</tissue>
    </source>
</reference>
<dbReference type="PANTHER" id="PTHR31619:SF5">
    <property type="entry name" value="4-HYDROXY-3-METHYLBUT-2-ENYL DIPHOSPHATE REDUCTASE, CHLOROPLASTIC"/>
    <property type="match status" value="1"/>
</dbReference>
<dbReference type="EC" id="1.17.7.4" evidence="10"/>
<feature type="region of interest" description="Disordered" evidence="11">
    <location>
        <begin position="29"/>
        <end position="53"/>
    </location>
</feature>
<keyword evidence="6" id="KW-0411">Iron-sulfur</keyword>
<sequence length="131" mass="14625">MPKFICEDKEKNQISVIERERTYIGAASFGESDLTDGGRTEAGETDGGGVNPRIRMGGTDIIKTLKENKYEYTWGNVTVKLAEANGFCCGVEYVVQIAYEAKIQFPDEKIWITNEIIHNPTVNKVLVFVSN</sequence>
<dbReference type="Proteomes" id="UP000326396">
    <property type="component" value="Linkage Group LG7"/>
</dbReference>
<dbReference type="GO" id="GO:0051745">
    <property type="term" value="F:4-hydroxy-3-methylbut-2-enyl diphosphate reductase activity"/>
    <property type="evidence" value="ECO:0007669"/>
    <property type="project" value="UniProtKB-EC"/>
</dbReference>
<evidence type="ECO:0000256" key="5">
    <source>
        <dbReference type="ARBA" id="ARBA00023004"/>
    </source>
</evidence>
<dbReference type="GO" id="GO:0051539">
    <property type="term" value="F:4 iron, 4 sulfur cluster binding"/>
    <property type="evidence" value="ECO:0007669"/>
    <property type="project" value="UniProtKB-KW"/>
</dbReference>
<comment type="pathway">
    <text evidence="7">Isoprenoid biosynthesis; isopentenyl diphosphate biosynthesis via DXP pathway; isopentenyl diphosphate from 1-deoxy-D-xylulose 5-phosphate: step 6/6.</text>
</comment>
<evidence type="ECO:0000256" key="4">
    <source>
        <dbReference type="ARBA" id="ARBA00023002"/>
    </source>
</evidence>
<evidence type="ECO:0000256" key="9">
    <source>
        <dbReference type="ARBA" id="ARBA00046335"/>
    </source>
</evidence>
<keyword evidence="4" id="KW-0560">Oxidoreductase</keyword>
<comment type="pathway">
    <text evidence="8">Isoprenoid biosynthesis; dimethylallyl diphosphate biosynthesis; dimethylallyl diphosphate from (2E)-4-hydroxy-3-methylbutenyl diphosphate: step 1/1.</text>
</comment>
<keyword evidence="2" id="KW-0004">4Fe-4S</keyword>
<evidence type="ECO:0000256" key="1">
    <source>
        <dbReference type="ARBA" id="ARBA00001966"/>
    </source>
</evidence>
<dbReference type="Pfam" id="PF02401">
    <property type="entry name" value="LYTB"/>
    <property type="match status" value="1"/>
</dbReference>
<dbReference type="Gene3D" id="3.40.50.11270">
    <property type="match status" value="1"/>
</dbReference>
<comment type="cofactor">
    <cofactor evidence="1">
        <name>[4Fe-4S] cluster</name>
        <dbReference type="ChEBI" id="CHEBI:49883"/>
    </cofactor>
</comment>
<dbReference type="AlphaFoldDB" id="A0A5N6LZQ6"/>
<evidence type="ECO:0000256" key="11">
    <source>
        <dbReference type="SAM" id="MobiDB-lite"/>
    </source>
</evidence>
<accession>A0A5N6LZQ6</accession>
<evidence type="ECO:0000256" key="6">
    <source>
        <dbReference type="ARBA" id="ARBA00023014"/>
    </source>
</evidence>
<comment type="similarity">
    <text evidence="9">Belongs to the IspH family.</text>
</comment>
<dbReference type="GO" id="GO:0019288">
    <property type="term" value="P:isopentenyl diphosphate biosynthetic process, methylerythritol 4-phosphate pathway"/>
    <property type="evidence" value="ECO:0007669"/>
    <property type="project" value="InterPro"/>
</dbReference>
<evidence type="ECO:0000313" key="12">
    <source>
        <dbReference type="EMBL" id="KAD3067114.1"/>
    </source>
</evidence>
<dbReference type="GO" id="GO:0050992">
    <property type="term" value="P:dimethylallyl diphosphate biosynthetic process"/>
    <property type="evidence" value="ECO:0007669"/>
    <property type="project" value="InterPro"/>
</dbReference>